<accession>A0A921DQN7</accession>
<dbReference type="EMBL" id="DYZA01000064">
    <property type="protein sequence ID" value="HJD96679.1"/>
    <property type="molecule type" value="Genomic_DNA"/>
</dbReference>
<reference evidence="2" key="1">
    <citation type="journal article" date="2021" name="PeerJ">
        <title>Extensive microbial diversity within the chicken gut microbiome revealed by metagenomics and culture.</title>
        <authorList>
            <person name="Gilroy R."/>
            <person name="Ravi A."/>
            <person name="Getino M."/>
            <person name="Pursley I."/>
            <person name="Horton D.L."/>
            <person name="Alikhan N.F."/>
            <person name="Baker D."/>
            <person name="Gharbi K."/>
            <person name="Hall N."/>
            <person name="Watson M."/>
            <person name="Adriaenssens E.M."/>
            <person name="Foster-Nyarko E."/>
            <person name="Jarju S."/>
            <person name="Secka A."/>
            <person name="Antonio M."/>
            <person name="Oren A."/>
            <person name="Chaudhuri R.R."/>
            <person name="La Ragione R."/>
            <person name="Hildebrand F."/>
            <person name="Pallen M.J."/>
        </authorList>
    </citation>
    <scope>NUCLEOTIDE SEQUENCE</scope>
    <source>
        <strain evidence="2">ChiGjej2B2-19336</strain>
    </source>
</reference>
<dbReference type="Gene3D" id="3.40.190.10">
    <property type="entry name" value="Periplasmic binding protein-like II"/>
    <property type="match status" value="2"/>
</dbReference>
<dbReference type="InterPro" id="IPR011852">
    <property type="entry name" value="TRAP_TAXI"/>
</dbReference>
<organism evidence="2 3">
    <name type="scientific">Mailhella massiliensis</name>
    <dbReference type="NCBI Taxonomy" id="1903261"/>
    <lineage>
        <taxon>Bacteria</taxon>
        <taxon>Pseudomonadati</taxon>
        <taxon>Thermodesulfobacteriota</taxon>
        <taxon>Desulfovibrionia</taxon>
        <taxon>Desulfovibrionales</taxon>
        <taxon>Desulfovibrionaceae</taxon>
        <taxon>Mailhella</taxon>
    </lineage>
</organism>
<dbReference type="Pfam" id="PF16868">
    <property type="entry name" value="NMT1_3"/>
    <property type="match status" value="1"/>
</dbReference>
<keyword evidence="1" id="KW-0732">Signal</keyword>
<dbReference type="PANTHER" id="PTHR42941:SF1">
    <property type="entry name" value="SLL1037 PROTEIN"/>
    <property type="match status" value="1"/>
</dbReference>
<evidence type="ECO:0000313" key="2">
    <source>
        <dbReference type="EMBL" id="HJD96679.1"/>
    </source>
</evidence>
<name>A0A921DQN7_9BACT</name>
<dbReference type="SUPFAM" id="SSF53850">
    <property type="entry name" value="Periplasmic binding protein-like II"/>
    <property type="match status" value="1"/>
</dbReference>
<feature type="signal peptide" evidence="1">
    <location>
        <begin position="1"/>
        <end position="23"/>
    </location>
</feature>
<proteinExistence type="predicted"/>
<sequence>MRKLLSAALVALAITMLPYPGNAAEKKLTAVSGPVSGGWYLGMGLVAKAFTDANPEYEVTMLPGSSMSNVAMLQQHKADIAIGMRPSNMAAIEGRDPFKKAYTNVAAFANLNDTAPLHFVVTKKSGITSIEQFIKEKKKIRLSHGAVGSSEHTYFGWVLEAYGTSYKELKDWGSKLYNNNFDDVVNMMKDGQLDAIVWVGPGESWFFTELVQSVDLVWLPLDEKVIETVSKKYGLTPGTIPAHLFKGHVGKEIKTVATCNELLVRADMDEDLAYRITKAFITNLDDIRKGNAAWSNCTAEKAGLDTGAPLHPGAAKYYKEVGLIK</sequence>
<evidence type="ECO:0000256" key="1">
    <source>
        <dbReference type="SAM" id="SignalP"/>
    </source>
</evidence>
<evidence type="ECO:0000313" key="3">
    <source>
        <dbReference type="Proteomes" id="UP000698963"/>
    </source>
</evidence>
<dbReference type="RefSeq" id="WP_304121169.1">
    <property type="nucleotide sequence ID" value="NZ_DYZA01000064.1"/>
</dbReference>
<dbReference type="NCBIfam" id="TIGR02122">
    <property type="entry name" value="TRAP_TAXI"/>
    <property type="match status" value="1"/>
</dbReference>
<gene>
    <name evidence="2" type="ORF">K8W16_03415</name>
</gene>
<protein>
    <submittedName>
        <fullName evidence="2">TAXI family TRAP transporter solute-binding subunit</fullName>
    </submittedName>
</protein>
<dbReference type="PANTHER" id="PTHR42941">
    <property type="entry name" value="SLL1037 PROTEIN"/>
    <property type="match status" value="1"/>
</dbReference>
<feature type="chain" id="PRO_5037089444" evidence="1">
    <location>
        <begin position="24"/>
        <end position="325"/>
    </location>
</feature>
<reference evidence="2" key="2">
    <citation type="submission" date="2021-09" db="EMBL/GenBank/DDBJ databases">
        <authorList>
            <person name="Gilroy R."/>
        </authorList>
    </citation>
    <scope>NUCLEOTIDE SEQUENCE</scope>
    <source>
        <strain evidence="2">ChiGjej2B2-19336</strain>
    </source>
</reference>
<dbReference type="AlphaFoldDB" id="A0A921DQN7"/>
<dbReference type="Proteomes" id="UP000698963">
    <property type="component" value="Unassembled WGS sequence"/>
</dbReference>
<comment type="caution">
    <text evidence="2">The sequence shown here is derived from an EMBL/GenBank/DDBJ whole genome shotgun (WGS) entry which is preliminary data.</text>
</comment>